<protein>
    <recommendedName>
        <fullName evidence="2">YDG domain-containing protein</fullName>
    </recommendedName>
</protein>
<sequence length="63" mass="7375">MESGLKVRIVRGWQRRGTCRRPSLLFQDGLHTRKLHFAALCSEVPGPEQYYFSVEKIKQDQII</sequence>
<dbReference type="InterPro" id="IPR003105">
    <property type="entry name" value="SRA_YDG"/>
</dbReference>
<accession>A0A6A5X4A1</accession>
<evidence type="ECO:0000256" key="1">
    <source>
        <dbReference type="PROSITE-ProRule" id="PRU00358"/>
    </source>
</evidence>
<evidence type="ECO:0000313" key="4">
    <source>
        <dbReference type="Proteomes" id="UP000799779"/>
    </source>
</evidence>
<proteinExistence type="predicted"/>
<dbReference type="PROSITE" id="PS51015">
    <property type="entry name" value="YDG"/>
    <property type="match status" value="1"/>
</dbReference>
<feature type="domain" description="YDG" evidence="2">
    <location>
        <begin position="1"/>
        <end position="56"/>
    </location>
</feature>
<comment type="subcellular location">
    <subcellularLocation>
        <location evidence="1">Nucleus</location>
    </subcellularLocation>
</comment>
<dbReference type="AlphaFoldDB" id="A0A6A5X4A1"/>
<keyword evidence="4" id="KW-1185">Reference proteome</keyword>
<evidence type="ECO:0000259" key="2">
    <source>
        <dbReference type="PROSITE" id="PS51015"/>
    </source>
</evidence>
<dbReference type="Proteomes" id="UP000799779">
    <property type="component" value="Unassembled WGS sequence"/>
</dbReference>
<gene>
    <name evidence="3" type="ORF">P154DRAFT_1328</name>
</gene>
<name>A0A6A5X4A1_9PLEO</name>
<keyword evidence="1" id="KW-0539">Nucleus</keyword>
<dbReference type="GO" id="GO:0005634">
    <property type="term" value="C:nucleus"/>
    <property type="evidence" value="ECO:0007669"/>
    <property type="project" value="UniProtKB-SubCell"/>
</dbReference>
<reference evidence="3" key="1">
    <citation type="journal article" date="2020" name="Stud. Mycol.">
        <title>101 Dothideomycetes genomes: a test case for predicting lifestyles and emergence of pathogens.</title>
        <authorList>
            <person name="Haridas S."/>
            <person name="Albert R."/>
            <person name="Binder M."/>
            <person name="Bloem J."/>
            <person name="Labutti K."/>
            <person name="Salamov A."/>
            <person name="Andreopoulos B."/>
            <person name="Baker S."/>
            <person name="Barry K."/>
            <person name="Bills G."/>
            <person name="Bluhm B."/>
            <person name="Cannon C."/>
            <person name="Castanera R."/>
            <person name="Culley D."/>
            <person name="Daum C."/>
            <person name="Ezra D."/>
            <person name="Gonzalez J."/>
            <person name="Henrissat B."/>
            <person name="Kuo A."/>
            <person name="Liang C."/>
            <person name="Lipzen A."/>
            <person name="Lutzoni F."/>
            <person name="Magnuson J."/>
            <person name="Mondo S."/>
            <person name="Nolan M."/>
            <person name="Ohm R."/>
            <person name="Pangilinan J."/>
            <person name="Park H.-J."/>
            <person name="Ramirez L."/>
            <person name="Alfaro M."/>
            <person name="Sun H."/>
            <person name="Tritt A."/>
            <person name="Yoshinaga Y."/>
            <person name="Zwiers L.-H."/>
            <person name="Turgeon B."/>
            <person name="Goodwin S."/>
            <person name="Spatafora J."/>
            <person name="Crous P."/>
            <person name="Grigoriev I."/>
        </authorList>
    </citation>
    <scope>NUCLEOTIDE SEQUENCE</scope>
    <source>
        <strain evidence="3">CBS 123094</strain>
    </source>
</reference>
<evidence type="ECO:0000313" key="3">
    <source>
        <dbReference type="EMBL" id="KAF2007730.1"/>
    </source>
</evidence>
<organism evidence="3 4">
    <name type="scientific">Amniculicola lignicola CBS 123094</name>
    <dbReference type="NCBI Taxonomy" id="1392246"/>
    <lineage>
        <taxon>Eukaryota</taxon>
        <taxon>Fungi</taxon>
        <taxon>Dikarya</taxon>
        <taxon>Ascomycota</taxon>
        <taxon>Pezizomycotina</taxon>
        <taxon>Dothideomycetes</taxon>
        <taxon>Pleosporomycetidae</taxon>
        <taxon>Pleosporales</taxon>
        <taxon>Amniculicolaceae</taxon>
        <taxon>Amniculicola</taxon>
    </lineage>
</organism>
<dbReference type="EMBL" id="ML977556">
    <property type="protein sequence ID" value="KAF2007730.1"/>
    <property type="molecule type" value="Genomic_DNA"/>
</dbReference>